<dbReference type="InterPro" id="IPR003137">
    <property type="entry name" value="PA_domain"/>
</dbReference>
<reference evidence="12" key="1">
    <citation type="submission" date="2021-01" db="EMBL/GenBank/DDBJ databases">
        <authorList>
            <consortium name="Genoscope - CEA"/>
            <person name="William W."/>
        </authorList>
    </citation>
    <scope>NUCLEOTIDE SEQUENCE</scope>
</reference>
<gene>
    <name evidence="12" type="ORF">PSON_ATCC_30995.1.T0690246</name>
</gene>
<keyword evidence="4" id="KW-0677">Repeat</keyword>
<evidence type="ECO:0000256" key="4">
    <source>
        <dbReference type="ARBA" id="ARBA00022737"/>
    </source>
</evidence>
<keyword evidence="13" id="KW-1185">Reference proteome</keyword>
<evidence type="ECO:0000256" key="6">
    <source>
        <dbReference type="ARBA" id="ARBA00023136"/>
    </source>
</evidence>
<feature type="domain" description="PA" evidence="10">
    <location>
        <begin position="66"/>
        <end position="133"/>
    </location>
</feature>
<evidence type="ECO:0000256" key="7">
    <source>
        <dbReference type="ARBA" id="ARBA00023180"/>
    </source>
</evidence>
<evidence type="ECO:0000259" key="10">
    <source>
        <dbReference type="Pfam" id="PF02225"/>
    </source>
</evidence>
<dbReference type="Proteomes" id="UP000692954">
    <property type="component" value="Unassembled WGS sequence"/>
</dbReference>
<sequence>MLFLISLIGIVYSTQLTLVKPSLIVPSTKNDSIPVNVADFGYVPYGRSVSGNLTYIENTCNPLNITLNSTIVLTMGSSCKFLSQAMNVQLAGAKMLVIVYNHEEDISNFLLIAEYGSEQSFIPTMMINKVDGEFLIEKLKSFPDIQVSVTFELKQQKIVDLQYFLSSFDVFSYLFLEEFFPFAKQMINQLTFNPIYIQFYCKECEKTGYKATNQNCISGGRYCAQDPDLDGPLTGREVIMEDLRQLCILQQNDLITWWNYMILFNQFCFNDYQDCPSTIMKSISINETKINYCITDSFTGNDTLYDDNIILKEQRQQIMRNHQVYWPSLFINGEFYKGDLFLNNVDESTIFNVDDFAVLEAICDAFLAEFRPQLCDTTGFFSIKEGELTDQKSPIITVLIWVGISLFICFFLFASFLLIRRMMLKKVRDDIGSQVDNHLKNYFRMPQAQ</sequence>
<evidence type="ECO:0000256" key="1">
    <source>
        <dbReference type="ARBA" id="ARBA00004479"/>
    </source>
</evidence>
<evidence type="ECO:0008006" key="14">
    <source>
        <dbReference type="Google" id="ProtNLM"/>
    </source>
</evidence>
<keyword evidence="2 9" id="KW-0812">Transmembrane</keyword>
<organism evidence="12 13">
    <name type="scientific">Paramecium sonneborni</name>
    <dbReference type="NCBI Taxonomy" id="65129"/>
    <lineage>
        <taxon>Eukaryota</taxon>
        <taxon>Sar</taxon>
        <taxon>Alveolata</taxon>
        <taxon>Ciliophora</taxon>
        <taxon>Intramacronucleata</taxon>
        <taxon>Oligohymenophorea</taxon>
        <taxon>Peniculida</taxon>
        <taxon>Parameciidae</taxon>
        <taxon>Paramecium</taxon>
    </lineage>
</organism>
<name>A0A8S1P556_9CILI</name>
<dbReference type="InterPro" id="IPR056858">
    <property type="entry name" value="VSR_TRX"/>
</dbReference>
<evidence type="ECO:0000256" key="9">
    <source>
        <dbReference type="SAM" id="Phobius"/>
    </source>
</evidence>
<protein>
    <recommendedName>
        <fullName evidence="14">PA domain-containing protein</fullName>
    </recommendedName>
</protein>
<dbReference type="PANTHER" id="PTHR22702:SF1">
    <property type="entry name" value="PROTEASE-ASSOCIATED DOMAIN-CONTAINING PROTEIN 1"/>
    <property type="match status" value="1"/>
</dbReference>
<comment type="subcellular location">
    <subcellularLocation>
        <location evidence="8">Endomembrane system</location>
        <topology evidence="8">Single-pass membrane protein</topology>
    </subcellularLocation>
    <subcellularLocation>
        <location evidence="1">Membrane</location>
        <topology evidence="1">Single-pass type I membrane protein</topology>
    </subcellularLocation>
</comment>
<feature type="domain" description="Vacuolar sorting receptor thioredoxin-like" evidence="11">
    <location>
        <begin position="175"/>
        <end position="345"/>
    </location>
</feature>
<comment type="caution">
    <text evidence="12">The sequence shown here is derived from an EMBL/GenBank/DDBJ whole genome shotgun (WGS) entry which is preliminary data.</text>
</comment>
<keyword evidence="3" id="KW-0732">Signal</keyword>
<dbReference type="OrthoDB" id="10045365at2759"/>
<dbReference type="PANTHER" id="PTHR22702">
    <property type="entry name" value="PROTEASE-ASSOCIATED DOMAIN-CONTAINING PROTEIN"/>
    <property type="match status" value="1"/>
</dbReference>
<keyword evidence="7" id="KW-0325">Glycoprotein</keyword>
<evidence type="ECO:0000259" key="11">
    <source>
        <dbReference type="Pfam" id="PF25011"/>
    </source>
</evidence>
<evidence type="ECO:0000313" key="13">
    <source>
        <dbReference type="Proteomes" id="UP000692954"/>
    </source>
</evidence>
<feature type="transmembrane region" description="Helical" evidence="9">
    <location>
        <begin position="398"/>
        <end position="419"/>
    </location>
</feature>
<evidence type="ECO:0000313" key="12">
    <source>
        <dbReference type="EMBL" id="CAD8098136.1"/>
    </source>
</evidence>
<accession>A0A8S1P556</accession>
<keyword evidence="6 9" id="KW-0472">Membrane</keyword>
<keyword evidence="5 9" id="KW-1133">Transmembrane helix</keyword>
<dbReference type="EMBL" id="CAJJDN010000069">
    <property type="protein sequence ID" value="CAD8098136.1"/>
    <property type="molecule type" value="Genomic_DNA"/>
</dbReference>
<evidence type="ECO:0000256" key="3">
    <source>
        <dbReference type="ARBA" id="ARBA00022729"/>
    </source>
</evidence>
<dbReference type="GO" id="GO:0016020">
    <property type="term" value="C:membrane"/>
    <property type="evidence" value="ECO:0007669"/>
    <property type="project" value="UniProtKB-SubCell"/>
</dbReference>
<dbReference type="Pfam" id="PF25011">
    <property type="entry name" value="VSR_TRX"/>
    <property type="match status" value="1"/>
</dbReference>
<dbReference type="Pfam" id="PF02225">
    <property type="entry name" value="PA"/>
    <property type="match status" value="1"/>
</dbReference>
<proteinExistence type="predicted"/>
<dbReference type="AlphaFoldDB" id="A0A8S1P556"/>
<dbReference type="GO" id="GO:0012505">
    <property type="term" value="C:endomembrane system"/>
    <property type="evidence" value="ECO:0007669"/>
    <property type="project" value="UniProtKB-SubCell"/>
</dbReference>
<evidence type="ECO:0000256" key="8">
    <source>
        <dbReference type="ARBA" id="ARBA00037847"/>
    </source>
</evidence>
<evidence type="ECO:0000256" key="5">
    <source>
        <dbReference type="ARBA" id="ARBA00022989"/>
    </source>
</evidence>
<evidence type="ECO:0000256" key="2">
    <source>
        <dbReference type="ARBA" id="ARBA00022692"/>
    </source>
</evidence>